<gene>
    <name evidence="1" type="ORF">DHETER_LOCUS45</name>
</gene>
<name>A0ACA9JV41_9GLOM</name>
<proteinExistence type="predicted"/>
<keyword evidence="2" id="KW-1185">Reference proteome</keyword>
<organism evidence="1 2">
    <name type="scientific">Dentiscutata heterogama</name>
    <dbReference type="NCBI Taxonomy" id="1316150"/>
    <lineage>
        <taxon>Eukaryota</taxon>
        <taxon>Fungi</taxon>
        <taxon>Fungi incertae sedis</taxon>
        <taxon>Mucoromycota</taxon>
        <taxon>Glomeromycotina</taxon>
        <taxon>Glomeromycetes</taxon>
        <taxon>Diversisporales</taxon>
        <taxon>Gigasporaceae</taxon>
        <taxon>Dentiscutata</taxon>
    </lineage>
</organism>
<comment type="caution">
    <text evidence="1">The sequence shown here is derived from an EMBL/GenBank/DDBJ whole genome shotgun (WGS) entry which is preliminary data.</text>
</comment>
<dbReference type="EMBL" id="CAJVPU010000017">
    <property type="protein sequence ID" value="CAG8438004.1"/>
    <property type="molecule type" value="Genomic_DNA"/>
</dbReference>
<protein>
    <submittedName>
        <fullName evidence="1">15038_t:CDS:1</fullName>
    </submittedName>
</protein>
<accession>A0ACA9JV41</accession>
<evidence type="ECO:0000313" key="2">
    <source>
        <dbReference type="Proteomes" id="UP000789702"/>
    </source>
</evidence>
<sequence>MSIGIDLGSTYSCMGIWKEDHTQIITNDSGNLITPSYVAFTNHGRLVGDSAKNQISRNPCNTFYSSKKFVGCNFNDQTDLIMNLRRWPFNIVDRNNMPYFKTEEMGATKYFTPEAICSMILSKLKDDAENFTGVQIDNAVIAIPAYYSLVQRQAIRNAAYAVGLNTLRLISDTSASVITYILSHKSTDECNILTIDLGSEILGVSLTTLEDSVIEVKAEACDPILGGNYFDQRIVNYFVQEFKSKFKKDLTLDARAMCRLKVACERAKCTLSVSNSANIEIDALFDNIDFYTRLTRTKFEMLNQDLFRSILEPIERVLGNGKIDKTQVHEIILTGGSTRIPMVQKVISDFFNGKPLNKSINPNESVAYGAAAFAAKLSGNVSEKMNEFLLLNTIYSSLGIETDGWVMTPLIKRNTSVPTKIREIFSTYYDNQPALFIKVYEGDRASTEDNSLLGKFILTGIPPAPRGTPQIEVTFDIDNNLSLNVYAVDKTTGQFNKISINSDKNNKEQTLPDEIQGWPLDRLIVHRPSKEPPSKDSPSKDSPSKDSPSKDSPSKDSPSKDSPSKEPPSEDPSSNDPPSKDSEDSPPNYTTFGDLIKFVFPMGAPNGKRFVIKSSPNSEGKQFLPQQIISQVLSGNNIDLWVDLEDIPDLNNLF</sequence>
<reference evidence="1" key="1">
    <citation type="submission" date="2021-06" db="EMBL/GenBank/DDBJ databases">
        <authorList>
            <person name="Kallberg Y."/>
            <person name="Tangrot J."/>
            <person name="Rosling A."/>
        </authorList>
    </citation>
    <scope>NUCLEOTIDE SEQUENCE</scope>
    <source>
        <strain evidence="1">IL203A</strain>
    </source>
</reference>
<evidence type="ECO:0000313" key="1">
    <source>
        <dbReference type="EMBL" id="CAG8438004.1"/>
    </source>
</evidence>
<dbReference type="Proteomes" id="UP000789702">
    <property type="component" value="Unassembled WGS sequence"/>
</dbReference>